<name>A0A820Q644_9BILA</name>
<gene>
    <name evidence="1" type="ORF">OXD698_LOCUS52361</name>
</gene>
<dbReference type="EMBL" id="CAJOAZ010028297">
    <property type="protein sequence ID" value="CAF4416401.1"/>
    <property type="molecule type" value="Genomic_DNA"/>
</dbReference>
<feature type="non-terminal residue" evidence="1">
    <location>
        <position position="38"/>
    </location>
</feature>
<dbReference type="Proteomes" id="UP000663844">
    <property type="component" value="Unassembled WGS sequence"/>
</dbReference>
<reference evidence="1" key="1">
    <citation type="submission" date="2021-02" db="EMBL/GenBank/DDBJ databases">
        <authorList>
            <person name="Nowell W R."/>
        </authorList>
    </citation>
    <scope>NUCLEOTIDE SEQUENCE</scope>
</reference>
<proteinExistence type="predicted"/>
<dbReference type="AlphaFoldDB" id="A0A820Q644"/>
<comment type="caution">
    <text evidence="1">The sequence shown here is derived from an EMBL/GenBank/DDBJ whole genome shotgun (WGS) entry which is preliminary data.</text>
</comment>
<protein>
    <submittedName>
        <fullName evidence="1">Uncharacterized protein</fullName>
    </submittedName>
</protein>
<evidence type="ECO:0000313" key="2">
    <source>
        <dbReference type="Proteomes" id="UP000663844"/>
    </source>
</evidence>
<accession>A0A820Q644</accession>
<evidence type="ECO:0000313" key="1">
    <source>
        <dbReference type="EMBL" id="CAF4416401.1"/>
    </source>
</evidence>
<sequence length="38" mass="4235">MDILKSTWLACTNNDDETDASFQAEVIIANPISYGHIH</sequence>
<organism evidence="1 2">
    <name type="scientific">Adineta steineri</name>
    <dbReference type="NCBI Taxonomy" id="433720"/>
    <lineage>
        <taxon>Eukaryota</taxon>
        <taxon>Metazoa</taxon>
        <taxon>Spiralia</taxon>
        <taxon>Gnathifera</taxon>
        <taxon>Rotifera</taxon>
        <taxon>Eurotatoria</taxon>
        <taxon>Bdelloidea</taxon>
        <taxon>Adinetida</taxon>
        <taxon>Adinetidae</taxon>
        <taxon>Adineta</taxon>
    </lineage>
</organism>